<sequence length="133" mass="14758">MKRLLAGRCLCGAVHYSVEDEFVYALNCHCSNCRRATGSAFKPFAGIERDKLRITRGEDSLLIFGDERASHDVRCKICGSLMFSVVRQGQYVHVTLGTLTDSPTVSATAHIFVGSKAPWYCITDQLPQHDEFG</sequence>
<dbReference type="Proteomes" id="UP000736373">
    <property type="component" value="Unassembled WGS sequence"/>
</dbReference>
<organism evidence="6 7">
    <name type="scientific">Paraburkholderia podalyriae</name>
    <dbReference type="NCBI Taxonomy" id="1938811"/>
    <lineage>
        <taxon>Bacteria</taxon>
        <taxon>Pseudomonadati</taxon>
        <taxon>Pseudomonadota</taxon>
        <taxon>Betaproteobacteria</taxon>
        <taxon>Burkholderiales</taxon>
        <taxon>Burkholderiaceae</taxon>
        <taxon>Paraburkholderia</taxon>
    </lineage>
</organism>
<comment type="caution">
    <text evidence="6">The sequence shown here is derived from an EMBL/GenBank/DDBJ whole genome shotgun (WGS) entry which is preliminary data.</text>
</comment>
<dbReference type="PANTHER" id="PTHR33337:SF40">
    <property type="entry name" value="CENP-V_GFA DOMAIN-CONTAINING PROTEIN-RELATED"/>
    <property type="match status" value="1"/>
</dbReference>
<dbReference type="PANTHER" id="PTHR33337">
    <property type="entry name" value="GFA DOMAIN-CONTAINING PROTEIN"/>
    <property type="match status" value="1"/>
</dbReference>
<comment type="similarity">
    <text evidence="1">Belongs to the Gfa family.</text>
</comment>
<keyword evidence="7" id="KW-1185">Reference proteome</keyword>
<evidence type="ECO:0000259" key="5">
    <source>
        <dbReference type="PROSITE" id="PS51891"/>
    </source>
</evidence>
<evidence type="ECO:0000256" key="2">
    <source>
        <dbReference type="ARBA" id="ARBA00022723"/>
    </source>
</evidence>
<dbReference type="Gene3D" id="3.90.1590.10">
    <property type="entry name" value="glutathione-dependent formaldehyde- activating enzyme (gfa)"/>
    <property type="match status" value="1"/>
</dbReference>
<dbReference type="EMBL" id="VZQQ01000002">
    <property type="protein sequence ID" value="MBC8745633.1"/>
    <property type="molecule type" value="Genomic_DNA"/>
</dbReference>
<dbReference type="Pfam" id="PF04828">
    <property type="entry name" value="GFA"/>
    <property type="match status" value="1"/>
</dbReference>
<accession>A0ABR7PGX6</accession>
<dbReference type="SUPFAM" id="SSF51316">
    <property type="entry name" value="Mss4-like"/>
    <property type="match status" value="1"/>
</dbReference>
<reference evidence="6 7" key="1">
    <citation type="submission" date="2019-09" db="EMBL/GenBank/DDBJ databases">
        <title>Paraburkholderia podalyriae sp. nov., A South African Podalyria-associated rhizobium.</title>
        <authorList>
            <person name="Mavima L."/>
            <person name="Beukes C.W."/>
            <person name="Palmer M."/>
            <person name="De Meyer S.E."/>
            <person name="James E.K."/>
            <person name="Maluk M."/>
            <person name="Avontuur J.R."/>
            <person name="Chan W.Y."/>
            <person name="Venter S.N."/>
            <person name="Steenkamp E.T."/>
        </authorList>
    </citation>
    <scope>NUCLEOTIDE SEQUENCE [LARGE SCALE GENOMIC DNA]</scope>
    <source>
        <strain evidence="6 7">WC7.3b</strain>
    </source>
</reference>
<evidence type="ECO:0000256" key="4">
    <source>
        <dbReference type="ARBA" id="ARBA00023239"/>
    </source>
</evidence>
<evidence type="ECO:0000256" key="3">
    <source>
        <dbReference type="ARBA" id="ARBA00022833"/>
    </source>
</evidence>
<evidence type="ECO:0000256" key="1">
    <source>
        <dbReference type="ARBA" id="ARBA00005495"/>
    </source>
</evidence>
<proteinExistence type="inferred from homology"/>
<keyword evidence="3" id="KW-0862">Zinc</keyword>
<gene>
    <name evidence="6" type="ORF">F6X42_02985</name>
</gene>
<name>A0ABR7PGX6_9BURK</name>
<feature type="domain" description="CENP-V/GFA" evidence="5">
    <location>
        <begin position="5"/>
        <end position="120"/>
    </location>
</feature>
<dbReference type="PROSITE" id="PS51891">
    <property type="entry name" value="CENP_V_GFA"/>
    <property type="match status" value="1"/>
</dbReference>
<evidence type="ECO:0000313" key="6">
    <source>
        <dbReference type="EMBL" id="MBC8745633.1"/>
    </source>
</evidence>
<dbReference type="RefSeq" id="WP_187632771.1">
    <property type="nucleotide sequence ID" value="NZ_VZQQ01000002.1"/>
</dbReference>
<protein>
    <submittedName>
        <fullName evidence="6">GFA family protein</fullName>
    </submittedName>
</protein>
<evidence type="ECO:0000313" key="7">
    <source>
        <dbReference type="Proteomes" id="UP000736373"/>
    </source>
</evidence>
<dbReference type="InterPro" id="IPR011057">
    <property type="entry name" value="Mss4-like_sf"/>
</dbReference>
<keyword evidence="4" id="KW-0456">Lyase</keyword>
<dbReference type="InterPro" id="IPR006913">
    <property type="entry name" value="CENP-V/GFA"/>
</dbReference>
<keyword evidence="2" id="KW-0479">Metal-binding</keyword>